<evidence type="ECO:0000256" key="2">
    <source>
        <dbReference type="ARBA" id="ARBA00004647"/>
    </source>
</evidence>
<evidence type="ECO:0000256" key="7">
    <source>
        <dbReference type="ARBA" id="ARBA00022840"/>
    </source>
</evidence>
<accession>A0A813DSH9</accession>
<feature type="compositionally biased region" description="Basic and acidic residues" evidence="9">
    <location>
        <begin position="893"/>
        <end position="907"/>
    </location>
</feature>
<gene>
    <name evidence="11" type="ORF">PGLA1383_LOCUS7378</name>
</gene>
<feature type="domain" description="Protein kinase" evidence="10">
    <location>
        <begin position="265"/>
        <end position="596"/>
    </location>
</feature>
<comment type="caution">
    <text evidence="11">The sequence shown here is derived from an EMBL/GenBank/DDBJ whole genome shotgun (WGS) entry which is preliminary data.</text>
</comment>
<dbReference type="GO" id="GO:0005524">
    <property type="term" value="F:ATP binding"/>
    <property type="evidence" value="ECO:0007669"/>
    <property type="project" value="UniProtKB-KW"/>
</dbReference>
<dbReference type="InterPro" id="IPR001245">
    <property type="entry name" value="Ser-Thr/Tyr_kinase_cat_dom"/>
</dbReference>
<evidence type="ECO:0000259" key="10">
    <source>
        <dbReference type="PROSITE" id="PS50011"/>
    </source>
</evidence>
<dbReference type="OrthoDB" id="423150at2759"/>
<comment type="subcellular location">
    <subcellularLocation>
        <location evidence="1">Cytoplasm</location>
        <location evidence="1">Cytoskeleton</location>
        <location evidence="1">Microtubule organizing center</location>
        <location evidence="1">Centrosome</location>
    </subcellularLocation>
    <subcellularLocation>
        <location evidence="2">Cytoplasm</location>
        <location evidence="2">Cytoskeleton</location>
        <location evidence="2">Spindle pole</location>
    </subcellularLocation>
</comment>
<dbReference type="Pfam" id="PF07714">
    <property type="entry name" value="PK_Tyr_Ser-Thr"/>
    <property type="match status" value="1"/>
</dbReference>
<keyword evidence="7" id="KW-0067">ATP-binding</keyword>
<sequence>MAPVESSPVWQQQLQQESLPLPAAVKEACQQRGDSSIVLQQQQEQQLESAGMFGDDPVLAALQRYRADAGSTFHPPSHLEDDDVAALARSSSNRGSELRSGLAAPRCNSSVSPLQGLSGVSSSGASCSPACVTSHWRQHFSSVLSFDEGSKQAFCGLGSTGLGLPVLPSWLSWINPWLEPSAPDCCGASPQGSRHDCVVPVSGLDGVPGSGWTSSAEDLVDVPHIELPAASGVASLVARISKTSRTSSPFPSGVAPLHCPGGRGLQAISELPAQFSSETYDELEASERDQAEAQKCVPDAAAQGLELGQDVADMRAAGWGLGKVSRGRVGGSTAALVTELRLPKPLDGGKLRRLGSALRTGTAAPRRPDLSCSMGCVPATSLDGAGVWVAWTDPTGSGNRGPEQTFSSSMLLQALLVEPPRGLPWRLAVARQVCNAVDALHRSGRCHGSFAPRNLWTTETGDVFLAEAGLVDALLEVGVLQEHDLLGLLGFQFARYLAPEGWHVPRSGGRAADLFALGLVLLEVLGGSGPPNPECLTLQQLSAKMLPKRGRWSPQVNSDGLYGTLPQVTRQTIEACFRPAPEERPSAQELLFSLAAPEDGSPGAEAVSLLLSSKADDRPGHFQTRIVAEASPNTRFKTLFPDEQKTVVTESELPKVHCLAVRGLDEVMHEFDNMDLTSRRAKSYPAPDRPCPGQFHGRGAVATEEKSAERIGMLVMAPRHMSWPQVPTEVPRAAPPLVADNSCQAHETSECLNAHRTAHGLHGFLSERDRDGEVEERTSRSPSPPPPPEPARPPPAAAAGEGRSIREKLSAPRAPLAEASRGGGGRSESPESRPLPPPPPLLPPPAEVLAAPVVAKAAVAEVGAQSKAVPEGVAGLSKSRPPSPPPRAVTQLPREEVVRPAAEECRPLPRHRSPSPPEPARPRGDAPVARGTQVQCSCPGEARGSGISVSAASGRDPGGARPERACPRPCPGGGTSTLQDANACPFGHLVAEASSAHTISLRHGANASQWPSLDLLECL</sequence>
<evidence type="ECO:0000256" key="9">
    <source>
        <dbReference type="SAM" id="MobiDB-lite"/>
    </source>
</evidence>
<dbReference type="GO" id="GO:0005813">
    <property type="term" value="C:centrosome"/>
    <property type="evidence" value="ECO:0007669"/>
    <property type="project" value="UniProtKB-SubCell"/>
</dbReference>
<keyword evidence="4" id="KW-0808">Transferase</keyword>
<feature type="compositionally biased region" description="Basic and acidic residues" evidence="9">
    <location>
        <begin position="765"/>
        <end position="779"/>
    </location>
</feature>
<keyword evidence="12" id="KW-1185">Reference proteome</keyword>
<evidence type="ECO:0000256" key="3">
    <source>
        <dbReference type="ARBA" id="ARBA00010886"/>
    </source>
</evidence>
<feature type="compositionally biased region" description="Pro residues" evidence="9">
    <location>
        <begin position="782"/>
        <end position="796"/>
    </location>
</feature>
<dbReference type="GO" id="GO:0004674">
    <property type="term" value="F:protein serine/threonine kinase activity"/>
    <property type="evidence" value="ECO:0007669"/>
    <property type="project" value="TreeGrafter"/>
</dbReference>
<feature type="region of interest" description="Disordered" evidence="9">
    <location>
        <begin position="862"/>
        <end position="974"/>
    </location>
</feature>
<keyword evidence="6" id="KW-0418">Kinase</keyword>
<evidence type="ECO:0000256" key="8">
    <source>
        <dbReference type="ARBA" id="ARBA00023212"/>
    </source>
</evidence>
<dbReference type="PROSITE" id="PS50011">
    <property type="entry name" value="PROTEIN_KINASE_DOM"/>
    <property type="match status" value="1"/>
</dbReference>
<dbReference type="InterPro" id="IPR000719">
    <property type="entry name" value="Prot_kinase_dom"/>
</dbReference>
<keyword evidence="8" id="KW-0963">Cytoplasm</keyword>
<evidence type="ECO:0000256" key="1">
    <source>
        <dbReference type="ARBA" id="ARBA00004300"/>
    </source>
</evidence>
<protein>
    <recommendedName>
        <fullName evidence="10">Protein kinase domain-containing protein</fullName>
    </recommendedName>
</protein>
<reference evidence="11" key="1">
    <citation type="submission" date="2021-02" db="EMBL/GenBank/DDBJ databases">
        <authorList>
            <person name="Dougan E. K."/>
            <person name="Rhodes N."/>
            <person name="Thang M."/>
            <person name="Chan C."/>
        </authorList>
    </citation>
    <scope>NUCLEOTIDE SEQUENCE</scope>
</reference>
<dbReference type="Proteomes" id="UP000654075">
    <property type="component" value="Unassembled WGS sequence"/>
</dbReference>
<dbReference type="GO" id="GO:0000922">
    <property type="term" value="C:spindle pole"/>
    <property type="evidence" value="ECO:0007669"/>
    <property type="project" value="UniProtKB-SubCell"/>
</dbReference>
<evidence type="ECO:0000256" key="5">
    <source>
        <dbReference type="ARBA" id="ARBA00022741"/>
    </source>
</evidence>
<dbReference type="InterPro" id="IPR011009">
    <property type="entry name" value="Kinase-like_dom_sf"/>
</dbReference>
<keyword evidence="5" id="KW-0547">Nucleotide-binding</keyword>
<organism evidence="11 12">
    <name type="scientific">Polarella glacialis</name>
    <name type="common">Dinoflagellate</name>
    <dbReference type="NCBI Taxonomy" id="89957"/>
    <lineage>
        <taxon>Eukaryota</taxon>
        <taxon>Sar</taxon>
        <taxon>Alveolata</taxon>
        <taxon>Dinophyceae</taxon>
        <taxon>Suessiales</taxon>
        <taxon>Suessiaceae</taxon>
        <taxon>Polarella</taxon>
    </lineage>
</organism>
<comment type="similarity">
    <text evidence="3">Belongs to the protein kinase superfamily. NEK Ser/Thr protein kinase family. NIMA subfamily.</text>
</comment>
<dbReference type="Gene3D" id="1.10.510.10">
    <property type="entry name" value="Transferase(Phosphotransferase) domain 1"/>
    <property type="match status" value="1"/>
</dbReference>
<proteinExistence type="inferred from homology"/>
<dbReference type="EMBL" id="CAJNNV010003225">
    <property type="protein sequence ID" value="CAE8588585.1"/>
    <property type="molecule type" value="Genomic_DNA"/>
</dbReference>
<feature type="compositionally biased region" description="Pro residues" evidence="9">
    <location>
        <begin position="833"/>
        <end position="846"/>
    </location>
</feature>
<name>A0A813DSH9_POLGL</name>
<feature type="region of interest" description="Disordered" evidence="9">
    <location>
        <begin position="680"/>
        <end position="706"/>
    </location>
</feature>
<evidence type="ECO:0000256" key="4">
    <source>
        <dbReference type="ARBA" id="ARBA00022679"/>
    </source>
</evidence>
<dbReference type="PANTHER" id="PTHR43289">
    <property type="entry name" value="MITOGEN-ACTIVATED PROTEIN KINASE KINASE KINASE 20-RELATED"/>
    <property type="match status" value="1"/>
</dbReference>
<evidence type="ECO:0000256" key="6">
    <source>
        <dbReference type="ARBA" id="ARBA00022777"/>
    </source>
</evidence>
<dbReference type="PANTHER" id="PTHR43289:SF6">
    <property type="entry name" value="SERINE_THREONINE-PROTEIN KINASE NEKL-3"/>
    <property type="match status" value="1"/>
</dbReference>
<evidence type="ECO:0000313" key="12">
    <source>
        <dbReference type="Proteomes" id="UP000654075"/>
    </source>
</evidence>
<dbReference type="SUPFAM" id="SSF56112">
    <property type="entry name" value="Protein kinase-like (PK-like)"/>
    <property type="match status" value="1"/>
</dbReference>
<dbReference type="AlphaFoldDB" id="A0A813DSH9"/>
<feature type="region of interest" description="Disordered" evidence="9">
    <location>
        <begin position="762"/>
        <end position="846"/>
    </location>
</feature>
<keyword evidence="8" id="KW-0206">Cytoskeleton</keyword>
<evidence type="ECO:0000313" key="11">
    <source>
        <dbReference type="EMBL" id="CAE8588585.1"/>
    </source>
</evidence>